<evidence type="ECO:0000313" key="1">
    <source>
        <dbReference type="EMBL" id="KAK9162748.1"/>
    </source>
</evidence>
<accession>A0AAP0L1K1</accession>
<comment type="caution">
    <text evidence="1">The sequence shown here is derived from an EMBL/GenBank/DDBJ whole genome shotgun (WGS) entry which is preliminary data.</text>
</comment>
<dbReference type="EMBL" id="JBBNAF010000002">
    <property type="protein sequence ID" value="KAK9162748.1"/>
    <property type="molecule type" value="Genomic_DNA"/>
</dbReference>
<organism evidence="1 2">
    <name type="scientific">Stephania yunnanensis</name>
    <dbReference type="NCBI Taxonomy" id="152371"/>
    <lineage>
        <taxon>Eukaryota</taxon>
        <taxon>Viridiplantae</taxon>
        <taxon>Streptophyta</taxon>
        <taxon>Embryophyta</taxon>
        <taxon>Tracheophyta</taxon>
        <taxon>Spermatophyta</taxon>
        <taxon>Magnoliopsida</taxon>
        <taxon>Ranunculales</taxon>
        <taxon>Menispermaceae</taxon>
        <taxon>Menispermoideae</taxon>
        <taxon>Cissampelideae</taxon>
        <taxon>Stephania</taxon>
    </lineage>
</organism>
<gene>
    <name evidence="1" type="ORF">Syun_003650</name>
</gene>
<name>A0AAP0L1K1_9MAGN</name>
<keyword evidence="2" id="KW-1185">Reference proteome</keyword>
<proteinExistence type="predicted"/>
<reference evidence="1 2" key="1">
    <citation type="submission" date="2024-01" db="EMBL/GenBank/DDBJ databases">
        <title>Genome assemblies of Stephania.</title>
        <authorList>
            <person name="Yang L."/>
        </authorList>
    </citation>
    <scope>NUCLEOTIDE SEQUENCE [LARGE SCALE GENOMIC DNA]</scope>
    <source>
        <strain evidence="1">YNDBR</strain>
        <tissue evidence="1">Leaf</tissue>
    </source>
</reference>
<sequence length="111" mass="12767">MGARNYILMKENFINENAFTKFKNDLVKDKKLIPEKGFNVKNDLKYMPNILDIIKAKNRGVLTMDYNHLDLEDVLSEILVRTITTMNPLRVTNPKGLISGGCDDATSRRRH</sequence>
<protein>
    <submittedName>
        <fullName evidence="1">Uncharacterized protein</fullName>
    </submittedName>
</protein>
<dbReference type="AlphaFoldDB" id="A0AAP0L1K1"/>
<dbReference type="Proteomes" id="UP001420932">
    <property type="component" value="Unassembled WGS sequence"/>
</dbReference>
<evidence type="ECO:0000313" key="2">
    <source>
        <dbReference type="Proteomes" id="UP001420932"/>
    </source>
</evidence>